<dbReference type="InParanoid" id="A0A2K1KM95"/>
<reference evidence="1 3" key="2">
    <citation type="journal article" date="2018" name="Plant J.">
        <title>The Physcomitrella patens chromosome-scale assembly reveals moss genome structure and evolution.</title>
        <authorList>
            <person name="Lang D."/>
            <person name="Ullrich K.K."/>
            <person name="Murat F."/>
            <person name="Fuchs J."/>
            <person name="Jenkins J."/>
            <person name="Haas F.B."/>
            <person name="Piednoel M."/>
            <person name="Gundlach H."/>
            <person name="Van Bel M."/>
            <person name="Meyberg R."/>
            <person name="Vives C."/>
            <person name="Morata J."/>
            <person name="Symeonidi A."/>
            <person name="Hiss M."/>
            <person name="Muchero W."/>
            <person name="Kamisugi Y."/>
            <person name="Saleh O."/>
            <person name="Blanc G."/>
            <person name="Decker E.L."/>
            <person name="van Gessel N."/>
            <person name="Grimwood J."/>
            <person name="Hayes R.D."/>
            <person name="Graham S.W."/>
            <person name="Gunter L.E."/>
            <person name="McDaniel S.F."/>
            <person name="Hoernstein S.N.W."/>
            <person name="Larsson A."/>
            <person name="Li F.W."/>
            <person name="Perroud P.F."/>
            <person name="Phillips J."/>
            <person name="Ranjan P."/>
            <person name="Rokshar D.S."/>
            <person name="Rothfels C.J."/>
            <person name="Schneider L."/>
            <person name="Shu S."/>
            <person name="Stevenson D.W."/>
            <person name="Thummler F."/>
            <person name="Tillich M."/>
            <person name="Villarreal Aguilar J.C."/>
            <person name="Widiez T."/>
            <person name="Wong G.K."/>
            <person name="Wymore A."/>
            <person name="Zhang Y."/>
            <person name="Zimmer A.D."/>
            <person name="Quatrano R.S."/>
            <person name="Mayer K.F.X."/>
            <person name="Goodstein D."/>
            <person name="Casacuberta J.M."/>
            <person name="Vandepoele K."/>
            <person name="Reski R."/>
            <person name="Cuming A.C."/>
            <person name="Tuskan G.A."/>
            <person name="Maumus F."/>
            <person name="Salse J."/>
            <person name="Schmutz J."/>
            <person name="Rensing S.A."/>
        </authorList>
    </citation>
    <scope>NUCLEOTIDE SEQUENCE [LARGE SCALE GENOMIC DNA]</scope>
    <source>
        <strain evidence="2 3">cv. Gransden 2004</strain>
    </source>
</reference>
<sequence>MSRSIDSLMYHKILLAACRYGVRGLCMKRLSVPVANKFFVLVFTR</sequence>
<name>A0A2K1KM95_PHYPA</name>
<evidence type="ECO:0000313" key="2">
    <source>
        <dbReference type="EnsemblPlants" id="PAC:32922490.CDS.1"/>
    </source>
</evidence>
<proteinExistence type="predicted"/>
<accession>A0A2K1KM95</accession>
<dbReference type="AlphaFoldDB" id="A0A2K1KM95"/>
<dbReference type="EnsemblPlants" id="Pp3c4_4940V3.1">
    <property type="protein sequence ID" value="PAC:32922490.CDS.1"/>
    <property type="gene ID" value="Pp3c4_4940"/>
</dbReference>
<evidence type="ECO:0000313" key="3">
    <source>
        <dbReference type="Proteomes" id="UP000006727"/>
    </source>
</evidence>
<reference evidence="2" key="3">
    <citation type="submission" date="2020-12" db="UniProtKB">
        <authorList>
            <consortium name="EnsemblPlants"/>
        </authorList>
    </citation>
    <scope>IDENTIFICATION</scope>
</reference>
<dbReference type="EnsemblPlants" id="Pp3c4_4940V3.2">
    <property type="protein sequence ID" value="PAC:32922491.CDS.1"/>
    <property type="gene ID" value="Pp3c4_4940"/>
</dbReference>
<keyword evidence="3" id="KW-1185">Reference proteome</keyword>
<organism evidence="1">
    <name type="scientific">Physcomitrium patens</name>
    <name type="common">Spreading-leaved earth moss</name>
    <name type="synonym">Physcomitrella patens</name>
    <dbReference type="NCBI Taxonomy" id="3218"/>
    <lineage>
        <taxon>Eukaryota</taxon>
        <taxon>Viridiplantae</taxon>
        <taxon>Streptophyta</taxon>
        <taxon>Embryophyta</taxon>
        <taxon>Bryophyta</taxon>
        <taxon>Bryophytina</taxon>
        <taxon>Bryopsida</taxon>
        <taxon>Funariidae</taxon>
        <taxon>Funariales</taxon>
        <taxon>Funariaceae</taxon>
        <taxon>Physcomitrium</taxon>
    </lineage>
</organism>
<dbReference type="Gramene" id="Pp3c4_4940V3.2">
    <property type="protein sequence ID" value="PAC:32922491.CDS.1"/>
    <property type="gene ID" value="Pp3c4_4940"/>
</dbReference>
<dbReference type="Proteomes" id="UP000006727">
    <property type="component" value="Chromosome 4"/>
</dbReference>
<reference evidence="1 3" key="1">
    <citation type="journal article" date="2008" name="Science">
        <title>The Physcomitrella genome reveals evolutionary insights into the conquest of land by plants.</title>
        <authorList>
            <person name="Rensing S."/>
            <person name="Lang D."/>
            <person name="Zimmer A."/>
            <person name="Terry A."/>
            <person name="Salamov A."/>
            <person name="Shapiro H."/>
            <person name="Nishiyama T."/>
            <person name="Perroud P.-F."/>
            <person name="Lindquist E."/>
            <person name="Kamisugi Y."/>
            <person name="Tanahashi T."/>
            <person name="Sakakibara K."/>
            <person name="Fujita T."/>
            <person name="Oishi K."/>
            <person name="Shin-I T."/>
            <person name="Kuroki Y."/>
            <person name="Toyoda A."/>
            <person name="Suzuki Y."/>
            <person name="Hashimoto A."/>
            <person name="Yamaguchi K."/>
            <person name="Sugano A."/>
            <person name="Kohara Y."/>
            <person name="Fujiyama A."/>
            <person name="Anterola A."/>
            <person name="Aoki S."/>
            <person name="Ashton N."/>
            <person name="Barbazuk W.B."/>
            <person name="Barker E."/>
            <person name="Bennetzen J."/>
            <person name="Bezanilla M."/>
            <person name="Blankenship R."/>
            <person name="Cho S.H."/>
            <person name="Dutcher S."/>
            <person name="Estelle M."/>
            <person name="Fawcett J.A."/>
            <person name="Gundlach H."/>
            <person name="Hanada K."/>
            <person name="Heyl A."/>
            <person name="Hicks K.A."/>
            <person name="Hugh J."/>
            <person name="Lohr M."/>
            <person name="Mayer K."/>
            <person name="Melkozernov A."/>
            <person name="Murata T."/>
            <person name="Nelson D."/>
            <person name="Pils B."/>
            <person name="Prigge M."/>
            <person name="Reiss B."/>
            <person name="Renner T."/>
            <person name="Rombauts S."/>
            <person name="Rushton P."/>
            <person name="Sanderfoot A."/>
            <person name="Schween G."/>
            <person name="Shiu S.-H."/>
            <person name="Stueber K."/>
            <person name="Theodoulou F.L."/>
            <person name="Tu H."/>
            <person name="Van de Peer Y."/>
            <person name="Verrier P.J."/>
            <person name="Waters E."/>
            <person name="Wood A."/>
            <person name="Yang L."/>
            <person name="Cove D."/>
            <person name="Cuming A."/>
            <person name="Hasebe M."/>
            <person name="Lucas S."/>
            <person name="Mishler D.B."/>
            <person name="Reski R."/>
            <person name="Grigoriev I."/>
            <person name="Quatrano R.S."/>
            <person name="Boore J.L."/>
        </authorList>
    </citation>
    <scope>NUCLEOTIDE SEQUENCE [LARGE SCALE GENOMIC DNA]</scope>
    <source>
        <strain evidence="2 3">cv. Gransden 2004</strain>
    </source>
</reference>
<protein>
    <submittedName>
        <fullName evidence="1 2">Uncharacterized protein</fullName>
    </submittedName>
</protein>
<dbReference type="EMBL" id="ABEU02000004">
    <property type="protein sequence ID" value="PNR54893.1"/>
    <property type="molecule type" value="Genomic_DNA"/>
</dbReference>
<evidence type="ECO:0000313" key="1">
    <source>
        <dbReference type="EMBL" id="PNR54893.1"/>
    </source>
</evidence>
<gene>
    <name evidence="1" type="ORF">PHYPA_005786</name>
</gene>
<dbReference type="Gramene" id="Pp3c4_4940V3.1">
    <property type="protein sequence ID" value="PAC:32922490.CDS.1"/>
    <property type="gene ID" value="Pp3c4_4940"/>
</dbReference>